<evidence type="ECO:0000256" key="2">
    <source>
        <dbReference type="ARBA" id="ARBA00023163"/>
    </source>
</evidence>
<dbReference type="InterPro" id="IPR031803">
    <property type="entry name" value="BAT_GAF/HTH-assoc"/>
</dbReference>
<comment type="caution">
    <text evidence="5">The sequence shown here is derived from an EMBL/GenBank/DDBJ whole genome shotgun (WGS) entry which is preliminary data.</text>
</comment>
<reference evidence="5 6" key="1">
    <citation type="submission" date="2017-09" db="EMBL/GenBank/DDBJ databases">
        <title>Genome sequences of Natrinema ejinorence JCM 13890T.</title>
        <authorList>
            <person name="Roh S.W."/>
            <person name="Kim Y.B."/>
            <person name="Kim J.Y."/>
        </authorList>
    </citation>
    <scope>NUCLEOTIDE SEQUENCE [LARGE SCALE GENOMIC DNA]</scope>
    <source>
        <strain evidence="5 6">JCM 13890</strain>
    </source>
</reference>
<accession>A0A2A5QUF3</accession>
<keyword evidence="1" id="KW-0805">Transcription regulation</keyword>
<dbReference type="Proteomes" id="UP000219689">
    <property type="component" value="Unassembled WGS sequence"/>
</dbReference>
<dbReference type="EMBL" id="NXNI01000001">
    <property type="protein sequence ID" value="PCR90389.1"/>
    <property type="molecule type" value="Genomic_DNA"/>
</dbReference>
<dbReference type="OrthoDB" id="156233at2157"/>
<sequence>MAIEASFTATSGDFPLSEIFSKFPAGKVELDRVVPTTKAIIPYFWLQDVQESDINLDRVEHPGINALRVVDTVDDEFFVRIDWDMDYESILTAILETDVSLISAIGKEGRWTFEIRATDQQGVSAFQSYCRDRDFPVELTQLHALSPLQSGQEYDLTGAQREALTLAYACGYYDSPREATQDDVADELGITRQALASRMQRGTRRLIASTLIRPSG</sequence>
<dbReference type="PANTHER" id="PTHR34236">
    <property type="entry name" value="DIMETHYL SULFOXIDE REDUCTASE TRANSCRIPTIONAL ACTIVATOR"/>
    <property type="match status" value="1"/>
</dbReference>
<dbReference type="InterPro" id="IPR013324">
    <property type="entry name" value="RNA_pol_sigma_r3/r4-like"/>
</dbReference>
<dbReference type="SUPFAM" id="SSF88659">
    <property type="entry name" value="Sigma3 and sigma4 domains of RNA polymerase sigma factors"/>
    <property type="match status" value="1"/>
</dbReference>
<dbReference type="InterPro" id="IPR007050">
    <property type="entry name" value="HTH_bacterioopsin"/>
</dbReference>
<dbReference type="PANTHER" id="PTHR34236:SF1">
    <property type="entry name" value="DIMETHYL SULFOXIDE REDUCTASE TRANSCRIPTIONAL ACTIVATOR"/>
    <property type="match status" value="1"/>
</dbReference>
<dbReference type="Gene3D" id="1.10.10.10">
    <property type="entry name" value="Winged helix-like DNA-binding domain superfamily/Winged helix DNA-binding domain"/>
    <property type="match status" value="1"/>
</dbReference>
<protein>
    <submittedName>
        <fullName evidence="5">Bacterio-opsin activator</fullName>
    </submittedName>
</protein>
<dbReference type="RefSeq" id="WP_097379337.1">
    <property type="nucleotide sequence ID" value="NZ_NXNI01000001.1"/>
</dbReference>
<evidence type="ECO:0000259" key="4">
    <source>
        <dbReference type="Pfam" id="PF15915"/>
    </source>
</evidence>
<evidence type="ECO:0000259" key="3">
    <source>
        <dbReference type="Pfam" id="PF04967"/>
    </source>
</evidence>
<feature type="domain" description="Bacterioopsin transcriptional activator GAF and HTH associated" evidence="4">
    <location>
        <begin position="3"/>
        <end position="144"/>
    </location>
</feature>
<evidence type="ECO:0000313" key="5">
    <source>
        <dbReference type="EMBL" id="PCR90389.1"/>
    </source>
</evidence>
<evidence type="ECO:0000313" key="6">
    <source>
        <dbReference type="Proteomes" id="UP000219689"/>
    </source>
</evidence>
<name>A0A2A5QUF3_9EURY</name>
<proteinExistence type="predicted"/>
<dbReference type="AlphaFoldDB" id="A0A2A5QUF3"/>
<keyword evidence="6" id="KW-1185">Reference proteome</keyword>
<feature type="domain" description="HTH bat-type" evidence="3">
    <location>
        <begin position="156"/>
        <end position="207"/>
    </location>
</feature>
<organism evidence="5 6">
    <name type="scientific">Natrinema ejinorense</name>
    <dbReference type="NCBI Taxonomy" id="373386"/>
    <lineage>
        <taxon>Archaea</taxon>
        <taxon>Methanobacteriati</taxon>
        <taxon>Methanobacteriota</taxon>
        <taxon>Stenosarchaea group</taxon>
        <taxon>Halobacteria</taxon>
        <taxon>Halobacteriales</taxon>
        <taxon>Natrialbaceae</taxon>
        <taxon>Natrinema</taxon>
    </lineage>
</organism>
<evidence type="ECO:0000256" key="1">
    <source>
        <dbReference type="ARBA" id="ARBA00023015"/>
    </source>
</evidence>
<dbReference type="Pfam" id="PF04967">
    <property type="entry name" value="HTH_10"/>
    <property type="match status" value="1"/>
</dbReference>
<dbReference type="InterPro" id="IPR036388">
    <property type="entry name" value="WH-like_DNA-bd_sf"/>
</dbReference>
<dbReference type="Pfam" id="PF15915">
    <property type="entry name" value="BAT"/>
    <property type="match status" value="1"/>
</dbReference>
<keyword evidence="2" id="KW-0804">Transcription</keyword>
<gene>
    <name evidence="5" type="ORF">CP557_07465</name>
</gene>